<keyword evidence="3" id="KW-0812">Transmembrane</keyword>
<gene>
    <name evidence="16" type="ORF">AKAME5_002865800</name>
</gene>
<keyword evidence="9 16" id="KW-0675">Receptor</keyword>
<keyword evidence="1" id="KW-0813">Transport</keyword>
<evidence type="ECO:0000259" key="15">
    <source>
        <dbReference type="SMART" id="SM00079"/>
    </source>
</evidence>
<keyword evidence="2" id="KW-1003">Cell membrane</keyword>
<dbReference type="Proteomes" id="UP001279410">
    <property type="component" value="Unassembled WGS sequence"/>
</dbReference>
<feature type="non-terminal residue" evidence="16">
    <location>
        <position position="198"/>
    </location>
</feature>
<dbReference type="EMBL" id="BRZM01004342">
    <property type="protein sequence ID" value="GLD56483.1"/>
    <property type="molecule type" value="Genomic_DNA"/>
</dbReference>
<keyword evidence="17" id="KW-1185">Reference proteome</keyword>
<dbReference type="GO" id="GO:0045211">
    <property type="term" value="C:postsynaptic membrane"/>
    <property type="evidence" value="ECO:0007669"/>
    <property type="project" value="UniProtKB-SubCell"/>
</dbReference>
<keyword evidence="5" id="KW-1133">Transmembrane helix</keyword>
<dbReference type="AlphaFoldDB" id="A0AAD3MLY6"/>
<evidence type="ECO:0000256" key="2">
    <source>
        <dbReference type="ARBA" id="ARBA00022475"/>
    </source>
</evidence>
<keyword evidence="8" id="KW-0472">Membrane</keyword>
<comment type="subcellular location">
    <subcellularLocation>
        <location evidence="14">Postsynaptic cell membrane</location>
        <topology evidence="14">Multi-pass membrane protein</topology>
    </subcellularLocation>
</comment>
<evidence type="ECO:0000256" key="14">
    <source>
        <dbReference type="ARBA" id="ARBA00034104"/>
    </source>
</evidence>
<evidence type="ECO:0000256" key="10">
    <source>
        <dbReference type="ARBA" id="ARBA00023180"/>
    </source>
</evidence>
<evidence type="ECO:0000256" key="13">
    <source>
        <dbReference type="ARBA" id="ARBA00023303"/>
    </source>
</evidence>
<accession>A0AAD3MLY6</accession>
<keyword evidence="10" id="KW-0325">Glycoprotein</keyword>
<sequence>MLHCSTSLLEVASAATGTFIGTERENKGFLGVRVKVVHRYPGESWGECGGSSPSSSSRPTRANLAAFSPWRMVSTIESAEDLAKQTDIAYGTLDSGSTKEFFRRSKIAVYEKMWGYMKSAEPTVFTKTTAEGVARVRKSKGKYAFLLESTMNEYTEQRKPCDTMKVGGNLDSKGYGVATPKGSQLSSPHQVNLCACAC</sequence>
<evidence type="ECO:0000256" key="4">
    <source>
        <dbReference type="ARBA" id="ARBA00022729"/>
    </source>
</evidence>
<dbReference type="PANTHER" id="PTHR18966">
    <property type="entry name" value="IONOTROPIC GLUTAMATE RECEPTOR"/>
    <property type="match status" value="1"/>
</dbReference>
<dbReference type="Gene3D" id="3.40.190.10">
    <property type="entry name" value="Periplasmic binding protein-like II"/>
    <property type="match status" value="1"/>
</dbReference>
<keyword evidence="6" id="KW-0770">Synapse</keyword>
<keyword evidence="13" id="KW-0407">Ion channel</keyword>
<feature type="domain" description="Ionotropic glutamate receptor C-terminal" evidence="15">
    <location>
        <begin position="1"/>
        <end position="195"/>
    </location>
</feature>
<evidence type="ECO:0000256" key="12">
    <source>
        <dbReference type="ARBA" id="ARBA00023286"/>
    </source>
</evidence>
<proteinExistence type="predicted"/>
<dbReference type="GO" id="GO:0015276">
    <property type="term" value="F:ligand-gated monoatomic ion channel activity"/>
    <property type="evidence" value="ECO:0007669"/>
    <property type="project" value="InterPro"/>
</dbReference>
<organism evidence="16 17">
    <name type="scientific">Lates japonicus</name>
    <name type="common">Japanese lates</name>
    <dbReference type="NCBI Taxonomy" id="270547"/>
    <lineage>
        <taxon>Eukaryota</taxon>
        <taxon>Metazoa</taxon>
        <taxon>Chordata</taxon>
        <taxon>Craniata</taxon>
        <taxon>Vertebrata</taxon>
        <taxon>Euteleostomi</taxon>
        <taxon>Actinopterygii</taxon>
        <taxon>Neopterygii</taxon>
        <taxon>Teleostei</taxon>
        <taxon>Neoteleostei</taxon>
        <taxon>Acanthomorphata</taxon>
        <taxon>Carangaria</taxon>
        <taxon>Carangaria incertae sedis</taxon>
        <taxon>Centropomidae</taxon>
        <taxon>Lates</taxon>
    </lineage>
</organism>
<evidence type="ECO:0000256" key="7">
    <source>
        <dbReference type="ARBA" id="ARBA00023065"/>
    </source>
</evidence>
<evidence type="ECO:0000256" key="5">
    <source>
        <dbReference type="ARBA" id="ARBA00022989"/>
    </source>
</evidence>
<keyword evidence="12" id="KW-1071">Ligand-gated ion channel</keyword>
<name>A0AAD3MLY6_LATJO</name>
<evidence type="ECO:0000256" key="8">
    <source>
        <dbReference type="ARBA" id="ARBA00023136"/>
    </source>
</evidence>
<dbReference type="FunFam" id="3.40.190.10:FF:000060">
    <property type="entry name" value="Glutamate receptor ionotropic, kainate 1"/>
    <property type="match status" value="1"/>
</dbReference>
<keyword evidence="7" id="KW-0406">Ion transport</keyword>
<evidence type="ECO:0000313" key="16">
    <source>
        <dbReference type="EMBL" id="GLD56483.1"/>
    </source>
</evidence>
<reference evidence="16" key="1">
    <citation type="submission" date="2022-08" db="EMBL/GenBank/DDBJ databases">
        <title>Genome sequencing of akame (Lates japonicus).</title>
        <authorList>
            <person name="Hashiguchi Y."/>
            <person name="Takahashi H."/>
        </authorList>
    </citation>
    <scope>NUCLEOTIDE SEQUENCE</scope>
    <source>
        <strain evidence="16">Kochi</strain>
    </source>
</reference>
<protein>
    <submittedName>
        <fullName evidence="16">Glutamate receptor 4b isoform X3</fullName>
    </submittedName>
</protein>
<keyword evidence="11" id="KW-0628">Postsynaptic cell membrane</keyword>
<evidence type="ECO:0000256" key="9">
    <source>
        <dbReference type="ARBA" id="ARBA00023170"/>
    </source>
</evidence>
<keyword evidence="4" id="KW-0732">Signal</keyword>
<evidence type="ECO:0000313" key="17">
    <source>
        <dbReference type="Proteomes" id="UP001279410"/>
    </source>
</evidence>
<comment type="caution">
    <text evidence="16">The sequence shown here is derived from an EMBL/GenBank/DDBJ whole genome shotgun (WGS) entry which is preliminary data.</text>
</comment>
<evidence type="ECO:0000256" key="11">
    <source>
        <dbReference type="ARBA" id="ARBA00023257"/>
    </source>
</evidence>
<evidence type="ECO:0000256" key="1">
    <source>
        <dbReference type="ARBA" id="ARBA00022448"/>
    </source>
</evidence>
<dbReference type="SMART" id="SM00079">
    <property type="entry name" value="PBPe"/>
    <property type="match status" value="1"/>
</dbReference>
<dbReference type="InterPro" id="IPR015683">
    <property type="entry name" value="Ionotropic_Glu_rcpt"/>
</dbReference>
<dbReference type="InterPro" id="IPR001320">
    <property type="entry name" value="Iontro_rcpt_C"/>
</dbReference>
<dbReference type="SUPFAM" id="SSF53850">
    <property type="entry name" value="Periplasmic binding protein-like II"/>
    <property type="match status" value="1"/>
</dbReference>
<evidence type="ECO:0000256" key="6">
    <source>
        <dbReference type="ARBA" id="ARBA00023018"/>
    </source>
</evidence>
<evidence type="ECO:0000256" key="3">
    <source>
        <dbReference type="ARBA" id="ARBA00022692"/>
    </source>
</evidence>